<dbReference type="GO" id="GO:0005886">
    <property type="term" value="C:plasma membrane"/>
    <property type="evidence" value="ECO:0007669"/>
    <property type="project" value="UniProtKB-SubCell"/>
</dbReference>
<evidence type="ECO:0000256" key="3">
    <source>
        <dbReference type="ARBA" id="ARBA00022475"/>
    </source>
</evidence>
<dbReference type="Proteomes" id="UP000290287">
    <property type="component" value="Unassembled WGS sequence"/>
</dbReference>
<evidence type="ECO:0000256" key="9">
    <source>
        <dbReference type="ARBA" id="ARBA00022967"/>
    </source>
</evidence>
<feature type="transmembrane region" description="Helical" evidence="14">
    <location>
        <begin position="422"/>
        <end position="446"/>
    </location>
</feature>
<dbReference type="Gene3D" id="3.30.70.100">
    <property type="match status" value="1"/>
</dbReference>
<evidence type="ECO:0000256" key="4">
    <source>
        <dbReference type="ARBA" id="ARBA00022553"/>
    </source>
</evidence>
<dbReference type="GO" id="GO:0005524">
    <property type="term" value="F:ATP binding"/>
    <property type="evidence" value="ECO:0007669"/>
    <property type="project" value="UniProtKB-UniRule"/>
</dbReference>
<dbReference type="InterPro" id="IPR018303">
    <property type="entry name" value="ATPase_P-typ_P_site"/>
</dbReference>
<evidence type="ECO:0000256" key="11">
    <source>
        <dbReference type="ARBA" id="ARBA00023136"/>
    </source>
</evidence>
<dbReference type="Pfam" id="PF00702">
    <property type="entry name" value="Hydrolase"/>
    <property type="match status" value="1"/>
</dbReference>
<dbReference type="InterPro" id="IPR027256">
    <property type="entry name" value="P-typ_ATPase_IB"/>
</dbReference>
<evidence type="ECO:0000256" key="7">
    <source>
        <dbReference type="ARBA" id="ARBA00022741"/>
    </source>
</evidence>
<keyword evidence="11 14" id="KW-0472">Membrane</keyword>
<evidence type="ECO:0000256" key="14">
    <source>
        <dbReference type="RuleBase" id="RU362081"/>
    </source>
</evidence>
<dbReference type="Gene3D" id="3.40.50.1000">
    <property type="entry name" value="HAD superfamily/HAD-like"/>
    <property type="match status" value="1"/>
</dbReference>
<keyword evidence="9" id="KW-1278">Translocase</keyword>
<dbReference type="GO" id="GO:0015086">
    <property type="term" value="F:cadmium ion transmembrane transporter activity"/>
    <property type="evidence" value="ECO:0007669"/>
    <property type="project" value="TreeGrafter"/>
</dbReference>
<dbReference type="RefSeq" id="WP_129120803.1">
    <property type="nucleotide sequence ID" value="NZ_PEIB01000001.1"/>
</dbReference>
<evidence type="ECO:0000313" key="18">
    <source>
        <dbReference type="Proteomes" id="UP000290287"/>
    </source>
</evidence>
<dbReference type="SFLD" id="SFLDS00003">
    <property type="entry name" value="Haloacid_Dehalogenase"/>
    <property type="match status" value="1"/>
</dbReference>
<accession>A0A4Q0YX81</accession>
<dbReference type="SUPFAM" id="SSF81653">
    <property type="entry name" value="Calcium ATPase, transduction domain A"/>
    <property type="match status" value="1"/>
</dbReference>
<dbReference type="Gene3D" id="2.70.150.10">
    <property type="entry name" value="Calcium-transporting ATPase, cytoplasmic transduction domain A"/>
    <property type="match status" value="1"/>
</dbReference>
<name>A0A4Q0YX81_9GAMM</name>
<dbReference type="EC" id="7.2.2.12" evidence="12"/>
<dbReference type="CDD" id="cd00371">
    <property type="entry name" value="HMA"/>
    <property type="match status" value="1"/>
</dbReference>
<feature type="transmembrane region" description="Helical" evidence="14">
    <location>
        <begin position="170"/>
        <end position="188"/>
    </location>
</feature>
<dbReference type="PROSITE" id="PS50846">
    <property type="entry name" value="HMA_2"/>
    <property type="match status" value="1"/>
</dbReference>
<dbReference type="GO" id="GO:0016887">
    <property type="term" value="F:ATP hydrolysis activity"/>
    <property type="evidence" value="ECO:0007669"/>
    <property type="project" value="InterPro"/>
</dbReference>
<dbReference type="InterPro" id="IPR023214">
    <property type="entry name" value="HAD_sf"/>
</dbReference>
<evidence type="ECO:0000256" key="2">
    <source>
        <dbReference type="ARBA" id="ARBA00006024"/>
    </source>
</evidence>
<feature type="transmembrane region" description="Helical" evidence="14">
    <location>
        <begin position="194"/>
        <end position="209"/>
    </location>
</feature>
<feature type="region of interest" description="Disordered" evidence="15">
    <location>
        <begin position="1"/>
        <end position="34"/>
    </location>
</feature>
<keyword evidence="8 14" id="KW-0067">ATP-binding</keyword>
<keyword evidence="3 14" id="KW-1003">Cell membrane</keyword>
<keyword evidence="5 14" id="KW-0812">Transmembrane</keyword>
<evidence type="ECO:0000256" key="6">
    <source>
        <dbReference type="ARBA" id="ARBA00022723"/>
    </source>
</evidence>
<dbReference type="InterPro" id="IPR036412">
    <property type="entry name" value="HAD-like_sf"/>
</dbReference>
<dbReference type="SFLD" id="SFLDF00027">
    <property type="entry name" value="p-type_atpase"/>
    <property type="match status" value="1"/>
</dbReference>
<dbReference type="PANTHER" id="PTHR48085">
    <property type="entry name" value="CADMIUM/ZINC-TRANSPORTING ATPASE HMA2-RELATED"/>
    <property type="match status" value="1"/>
</dbReference>
<organism evidence="17 18">
    <name type="scientific">Veronia nyctiphanis</name>
    <dbReference type="NCBI Taxonomy" id="1278244"/>
    <lineage>
        <taxon>Bacteria</taxon>
        <taxon>Pseudomonadati</taxon>
        <taxon>Pseudomonadota</taxon>
        <taxon>Gammaproteobacteria</taxon>
        <taxon>Vibrionales</taxon>
        <taxon>Vibrionaceae</taxon>
        <taxon>Veronia</taxon>
    </lineage>
</organism>
<dbReference type="InterPro" id="IPR017969">
    <property type="entry name" value="Heavy-metal-associated_CS"/>
</dbReference>
<keyword evidence="4" id="KW-0597">Phosphoprotein</keyword>
<dbReference type="PRINTS" id="PR00119">
    <property type="entry name" value="CATATPASE"/>
</dbReference>
<dbReference type="Pfam" id="PF00122">
    <property type="entry name" value="E1-E2_ATPase"/>
    <property type="match status" value="1"/>
</dbReference>
<evidence type="ECO:0000256" key="5">
    <source>
        <dbReference type="ARBA" id="ARBA00022692"/>
    </source>
</evidence>
<dbReference type="InterPro" id="IPR051014">
    <property type="entry name" value="Cation_Transport_ATPase_IB"/>
</dbReference>
<dbReference type="CDD" id="cd07546">
    <property type="entry name" value="P-type_ATPase_Pb_Zn_Cd2-like"/>
    <property type="match status" value="1"/>
</dbReference>
<dbReference type="SUPFAM" id="SSF81665">
    <property type="entry name" value="Calcium ATPase, transmembrane domain M"/>
    <property type="match status" value="1"/>
</dbReference>
<dbReference type="SUPFAM" id="SSF56784">
    <property type="entry name" value="HAD-like"/>
    <property type="match status" value="1"/>
</dbReference>
<reference evidence="17 18" key="1">
    <citation type="submission" date="2017-10" db="EMBL/GenBank/DDBJ databases">
        <title>Nyctiphanis sp. nov., isolated from the stomach of the euphausiid Nyctiphanes simplex (Hansen, 1911) in the Gulf of California.</title>
        <authorList>
            <person name="Gomez-Gil B."/>
            <person name="Aguilar-Mendez M."/>
            <person name="Lopez-Cortes A."/>
            <person name="Gomez-Gutierrez J."/>
            <person name="Roque A."/>
            <person name="Lang E."/>
            <person name="Gonzalez-Castillo A."/>
        </authorList>
    </citation>
    <scope>NUCLEOTIDE SEQUENCE [LARGE SCALE GENOMIC DNA]</scope>
    <source>
        <strain evidence="17 18">CAIM 600</strain>
    </source>
</reference>
<dbReference type="InterPro" id="IPR036163">
    <property type="entry name" value="HMA_dom_sf"/>
</dbReference>
<keyword evidence="7 14" id="KW-0547">Nucleotide-binding</keyword>
<dbReference type="InterPro" id="IPR023299">
    <property type="entry name" value="ATPase_P-typ_cyto_dom_N"/>
</dbReference>
<dbReference type="InterPro" id="IPR059000">
    <property type="entry name" value="ATPase_P-type_domA"/>
</dbReference>
<sequence>MSKPCLSSTCKNPKHTHVKKNEAVSVPSSAQPSCSIDNSEIQCSSAEYPDPEEPASGKRCCNSEANGKLEELGNPTLKASEQWKVSNMDCPSCAGKLESAVSSVEGVANARVIFATEKLRVDFLPDANSQQVSEDVKQQANKAGFPLSAIAKKTKKELKLTFWQRVIKESILLSLISVMVFAAILSVWMPETGQALFIAATVIGLYPIFKKAFNLAKSGSPFSIEMLMSIAAIGALYLGESTEAAMVLVLFLIGERLEAYASSRARDGIQALMSLIPEEVTRIETNGQRARVPIDELNPGDTIEIAPGERLPADSAVLDRAASFDQSALTGESVAVDIAVGQKVMAGSLAVDQVVTLTVTSRQGESAIDRILSLIEEAESRKAPVDRFIDRFSRWYTPLMILVAALVVVIPPTFFAETWDVWLYRGLALLLIACPCALVISTPAAITSGLAAATRRGALIKGGAALEALSKVDAVAFDKTGTLTQGKPEVTDIIVWKGEEDAFLANVSGIEVGSHHPLATALVSHTKQLGITPRHAENRNAQAGEGVSGNVDGKHIQVIALDKLPVTMKLTQKKQSIADGIAAQGKTVAIAYVDQEPFGLIAWRDVLREGAQSSVSALSQMGIQSIMLTGDNATAASAMAGKLGMGFRASLYPEHKVAEVEKLARQQTVAMIGDGINDAPAMKAATVGIAMGSGTDVALETADISLSHSRIEDLPEVIGLAKATMSNVRQNVALAIGLKAIFLVTSVAGITGLWVAVLADSGATALVTMNALRLLKK</sequence>
<evidence type="ECO:0000256" key="10">
    <source>
        <dbReference type="ARBA" id="ARBA00022989"/>
    </source>
</evidence>
<dbReference type="PROSITE" id="PS01229">
    <property type="entry name" value="COF_2"/>
    <property type="match status" value="1"/>
</dbReference>
<dbReference type="GO" id="GO:0046872">
    <property type="term" value="F:metal ion binding"/>
    <property type="evidence" value="ECO:0007669"/>
    <property type="project" value="UniProtKB-KW"/>
</dbReference>
<comment type="catalytic activity">
    <reaction evidence="13">
        <text>Zn(2+)(in) + ATP + H2O = Zn(2+)(out) + ADP + phosphate + H(+)</text>
        <dbReference type="Rhea" id="RHEA:20621"/>
        <dbReference type="ChEBI" id="CHEBI:15377"/>
        <dbReference type="ChEBI" id="CHEBI:15378"/>
        <dbReference type="ChEBI" id="CHEBI:29105"/>
        <dbReference type="ChEBI" id="CHEBI:30616"/>
        <dbReference type="ChEBI" id="CHEBI:43474"/>
        <dbReference type="ChEBI" id="CHEBI:456216"/>
        <dbReference type="EC" id="7.2.2.12"/>
    </reaction>
</comment>
<dbReference type="PRINTS" id="PR00941">
    <property type="entry name" value="CDATPASE"/>
</dbReference>
<evidence type="ECO:0000256" key="1">
    <source>
        <dbReference type="ARBA" id="ARBA00004651"/>
    </source>
</evidence>
<evidence type="ECO:0000259" key="16">
    <source>
        <dbReference type="PROSITE" id="PS50846"/>
    </source>
</evidence>
<dbReference type="Gene3D" id="3.40.1110.10">
    <property type="entry name" value="Calcium-transporting ATPase, cytoplasmic domain N"/>
    <property type="match status" value="1"/>
</dbReference>
<feature type="domain" description="HMA" evidence="16">
    <location>
        <begin position="79"/>
        <end position="148"/>
    </location>
</feature>
<dbReference type="InterPro" id="IPR006121">
    <property type="entry name" value="HMA_dom"/>
</dbReference>
<protein>
    <recommendedName>
        <fullName evidence="12">P-type Zn(2+) transporter</fullName>
        <ecNumber evidence="12">7.2.2.12</ecNumber>
    </recommendedName>
</protein>
<keyword evidence="18" id="KW-1185">Reference proteome</keyword>
<comment type="subcellular location">
    <subcellularLocation>
        <location evidence="1">Cell membrane</location>
        <topology evidence="1">Multi-pass membrane protein</topology>
    </subcellularLocation>
</comment>
<dbReference type="PROSITE" id="PS00154">
    <property type="entry name" value="ATPASE_E1_E2"/>
    <property type="match status" value="1"/>
</dbReference>
<dbReference type="InterPro" id="IPR023298">
    <property type="entry name" value="ATPase_P-typ_TM_dom_sf"/>
</dbReference>
<evidence type="ECO:0000256" key="15">
    <source>
        <dbReference type="SAM" id="MobiDB-lite"/>
    </source>
</evidence>
<gene>
    <name evidence="17" type="ORF">CS022_01620</name>
</gene>
<keyword evidence="10 14" id="KW-1133">Transmembrane helix</keyword>
<evidence type="ECO:0000256" key="13">
    <source>
        <dbReference type="ARBA" id="ARBA00047308"/>
    </source>
</evidence>
<dbReference type="EMBL" id="PEIB01000001">
    <property type="protein sequence ID" value="RXJ74914.1"/>
    <property type="molecule type" value="Genomic_DNA"/>
</dbReference>
<comment type="caution">
    <text evidence="17">The sequence shown here is derived from an EMBL/GenBank/DDBJ whole genome shotgun (WGS) entry which is preliminary data.</text>
</comment>
<feature type="transmembrane region" description="Helical" evidence="14">
    <location>
        <begin position="732"/>
        <end position="750"/>
    </location>
</feature>
<evidence type="ECO:0000313" key="17">
    <source>
        <dbReference type="EMBL" id="RXJ74914.1"/>
    </source>
</evidence>
<dbReference type="OrthoDB" id="9814270at2"/>
<dbReference type="Pfam" id="PF00403">
    <property type="entry name" value="HMA"/>
    <property type="match status" value="1"/>
</dbReference>
<keyword evidence="6 14" id="KW-0479">Metal-binding</keyword>
<comment type="similarity">
    <text evidence="2 14">Belongs to the cation transport ATPase (P-type) (TC 3.A.3) family. Type IB subfamily.</text>
</comment>
<dbReference type="NCBIfam" id="TIGR01525">
    <property type="entry name" value="ATPase-IB_hvy"/>
    <property type="match status" value="1"/>
</dbReference>
<evidence type="ECO:0000256" key="8">
    <source>
        <dbReference type="ARBA" id="ARBA00022840"/>
    </source>
</evidence>
<dbReference type="InterPro" id="IPR008250">
    <property type="entry name" value="ATPase_P-typ_transduc_dom_A_sf"/>
</dbReference>
<proteinExistence type="inferred from homology"/>
<feature type="compositionally biased region" description="Polar residues" evidence="15">
    <location>
        <begin position="1"/>
        <end position="11"/>
    </location>
</feature>
<evidence type="ECO:0000256" key="12">
    <source>
        <dbReference type="ARBA" id="ARBA00039097"/>
    </source>
</evidence>
<dbReference type="GO" id="GO:0016463">
    <property type="term" value="F:P-type zinc transporter activity"/>
    <property type="evidence" value="ECO:0007669"/>
    <property type="project" value="UniProtKB-EC"/>
</dbReference>
<dbReference type="SUPFAM" id="SSF55008">
    <property type="entry name" value="HMA, heavy metal-associated domain"/>
    <property type="match status" value="1"/>
</dbReference>
<dbReference type="PROSITE" id="PS01047">
    <property type="entry name" value="HMA_1"/>
    <property type="match status" value="1"/>
</dbReference>
<dbReference type="NCBIfam" id="NF008262">
    <property type="entry name" value="PRK11033.1"/>
    <property type="match status" value="1"/>
</dbReference>
<dbReference type="NCBIfam" id="TIGR01494">
    <property type="entry name" value="ATPase_P-type"/>
    <property type="match status" value="1"/>
</dbReference>
<dbReference type="AlphaFoldDB" id="A0A4Q0YX81"/>
<dbReference type="InterPro" id="IPR044492">
    <property type="entry name" value="P_typ_ATPase_HD_dom"/>
</dbReference>
<feature type="transmembrane region" description="Helical" evidence="14">
    <location>
        <begin position="395"/>
        <end position="416"/>
    </location>
</feature>
<dbReference type="InterPro" id="IPR001757">
    <property type="entry name" value="P_typ_ATPase"/>
</dbReference>
<dbReference type="PANTHER" id="PTHR48085:SF5">
    <property type="entry name" value="CADMIUM_ZINC-TRANSPORTING ATPASE HMA4-RELATED"/>
    <property type="match status" value="1"/>
</dbReference>
<dbReference type="SFLD" id="SFLDG00002">
    <property type="entry name" value="C1.7:_P-type_atpase_like"/>
    <property type="match status" value="1"/>
</dbReference>